<accession>A0A5C6W8N1</accession>
<dbReference type="AlphaFoldDB" id="A0A5C6W8N1"/>
<evidence type="ECO:0000313" key="3">
    <source>
        <dbReference type="EMBL" id="TXC93325.1"/>
    </source>
</evidence>
<dbReference type="EMBL" id="VOQF01000001">
    <property type="protein sequence ID" value="TXC93325.1"/>
    <property type="molecule type" value="Genomic_DNA"/>
</dbReference>
<sequence>MKRQEWNDEKLEQILRQLPHVQDKRSSEDIFQSILNKQQNRKKSKTWIAPTFATVAAMFIFILFSPYLFQEISSSNQESSMDKATSSSSGEEEISLNTQEDESKRESSIMVQENDNTEVKLADLENNVQETFVTPFKDGSQTITIGLTAANAEYIIPISVSEEHLNQPQQIQEILVENLIEKIGPVSFELQNTEILPQENPEEIILDYTGKPILSSSMSETVYKEAIQETFRWIGVNTVKLKTNSNAGIEFGNTGIQYEMAIQENRQKAYFIYQYSDKTSKLLVPSPESFLTIDEAIEVMITGIPDKKLYPSVVEQLSNILITENDTQIQIEFSNGDSFQNTEQYILMLEAILLTAKDFGFEEVKFNGIGINKIGNMDVTKPVEVPFSPNPININ</sequence>
<dbReference type="OrthoDB" id="2965336at2"/>
<name>A0A5C6W8N1_9BACI</name>
<keyword evidence="4" id="KW-1185">Reference proteome</keyword>
<feature type="region of interest" description="Disordered" evidence="1">
    <location>
        <begin position="79"/>
        <end position="111"/>
    </location>
</feature>
<keyword evidence="2" id="KW-0812">Transmembrane</keyword>
<dbReference type="Proteomes" id="UP000321363">
    <property type="component" value="Unassembled WGS sequence"/>
</dbReference>
<dbReference type="RefSeq" id="WP_146946183.1">
    <property type="nucleotide sequence ID" value="NZ_VOQF01000001.1"/>
</dbReference>
<evidence type="ECO:0000313" key="4">
    <source>
        <dbReference type="Proteomes" id="UP000321363"/>
    </source>
</evidence>
<evidence type="ECO:0000256" key="1">
    <source>
        <dbReference type="SAM" id="MobiDB-lite"/>
    </source>
</evidence>
<protein>
    <recommendedName>
        <fullName evidence="5">GerMN domain-containing protein</fullName>
    </recommendedName>
</protein>
<reference evidence="3 4" key="1">
    <citation type="journal article" date="2005" name="Int. J. Syst. Evol. Microbiol.">
        <title>Bacillus litoralis sp. nov., isolated from a tidal flat of the Yellow Sea in Korea.</title>
        <authorList>
            <person name="Yoon J.H."/>
            <person name="Oh T.K."/>
        </authorList>
    </citation>
    <scope>NUCLEOTIDE SEQUENCE [LARGE SCALE GENOMIC DNA]</scope>
    <source>
        <strain evidence="3 4">SW-211</strain>
    </source>
</reference>
<evidence type="ECO:0000256" key="2">
    <source>
        <dbReference type="SAM" id="Phobius"/>
    </source>
</evidence>
<feature type="transmembrane region" description="Helical" evidence="2">
    <location>
        <begin position="47"/>
        <end position="69"/>
    </location>
</feature>
<keyword evidence="2" id="KW-0472">Membrane</keyword>
<gene>
    <name evidence="3" type="ORF">FS935_03800</name>
</gene>
<feature type="compositionally biased region" description="Polar residues" evidence="1">
    <location>
        <begin position="79"/>
        <end position="89"/>
    </location>
</feature>
<proteinExistence type="predicted"/>
<evidence type="ECO:0008006" key="5">
    <source>
        <dbReference type="Google" id="ProtNLM"/>
    </source>
</evidence>
<organism evidence="3 4">
    <name type="scientific">Metabacillus litoralis</name>
    <dbReference type="NCBI Taxonomy" id="152268"/>
    <lineage>
        <taxon>Bacteria</taxon>
        <taxon>Bacillati</taxon>
        <taxon>Bacillota</taxon>
        <taxon>Bacilli</taxon>
        <taxon>Bacillales</taxon>
        <taxon>Bacillaceae</taxon>
        <taxon>Metabacillus</taxon>
    </lineage>
</organism>
<keyword evidence="2" id="KW-1133">Transmembrane helix</keyword>
<comment type="caution">
    <text evidence="3">The sequence shown here is derived from an EMBL/GenBank/DDBJ whole genome shotgun (WGS) entry which is preliminary data.</text>
</comment>